<name>A0AA39GFH9_SARSR</name>
<feature type="transmembrane region" description="Helical" evidence="2">
    <location>
        <begin position="93"/>
        <end position="119"/>
    </location>
</feature>
<proteinExistence type="predicted"/>
<keyword evidence="4" id="KW-1185">Reference proteome</keyword>
<reference evidence="3" key="1">
    <citation type="submission" date="2022-10" db="EMBL/GenBank/DDBJ databases">
        <title>Determination and structural analysis of whole genome sequence of Sarocladium strictum F4-1.</title>
        <authorList>
            <person name="Hu L."/>
            <person name="Jiang Y."/>
        </authorList>
    </citation>
    <scope>NUCLEOTIDE SEQUENCE</scope>
    <source>
        <strain evidence="3">F4-1</strain>
    </source>
</reference>
<keyword evidence="2" id="KW-1133">Transmembrane helix</keyword>
<accession>A0AA39GFH9</accession>
<feature type="transmembrane region" description="Helical" evidence="2">
    <location>
        <begin position="55"/>
        <end position="81"/>
    </location>
</feature>
<keyword evidence="2" id="KW-0812">Transmembrane</keyword>
<organism evidence="3 4">
    <name type="scientific">Sarocladium strictum</name>
    <name type="common">Black bundle disease fungus</name>
    <name type="synonym">Acremonium strictum</name>
    <dbReference type="NCBI Taxonomy" id="5046"/>
    <lineage>
        <taxon>Eukaryota</taxon>
        <taxon>Fungi</taxon>
        <taxon>Dikarya</taxon>
        <taxon>Ascomycota</taxon>
        <taxon>Pezizomycotina</taxon>
        <taxon>Sordariomycetes</taxon>
        <taxon>Hypocreomycetidae</taxon>
        <taxon>Hypocreales</taxon>
        <taxon>Sarocladiaceae</taxon>
        <taxon>Sarocladium</taxon>
    </lineage>
</organism>
<evidence type="ECO:0000313" key="4">
    <source>
        <dbReference type="Proteomes" id="UP001175261"/>
    </source>
</evidence>
<feature type="region of interest" description="Disordered" evidence="1">
    <location>
        <begin position="1"/>
        <end position="23"/>
    </location>
</feature>
<evidence type="ECO:0000256" key="1">
    <source>
        <dbReference type="SAM" id="MobiDB-lite"/>
    </source>
</evidence>
<evidence type="ECO:0000256" key="2">
    <source>
        <dbReference type="SAM" id="Phobius"/>
    </source>
</evidence>
<comment type="caution">
    <text evidence="3">The sequence shown here is derived from an EMBL/GenBank/DDBJ whole genome shotgun (WGS) entry which is preliminary data.</text>
</comment>
<feature type="region of interest" description="Disordered" evidence="1">
    <location>
        <begin position="245"/>
        <end position="275"/>
    </location>
</feature>
<keyword evidence="2" id="KW-0472">Membrane</keyword>
<dbReference type="EMBL" id="JAPDFR010000006">
    <property type="protein sequence ID" value="KAK0385738.1"/>
    <property type="molecule type" value="Genomic_DNA"/>
</dbReference>
<dbReference type="Proteomes" id="UP001175261">
    <property type="component" value="Unassembled WGS sequence"/>
</dbReference>
<sequence length="275" mass="30463">MSSASHREASATSENTPLLVDHDDNARGAVDHEDFDRDHDEPVPNDILSPTSRNFLIALLFATLLLSLAFASLSIAAFFMLRFGESRFGVSDYYIDGALVTGLTVLGLAGAGHGVYNIIRLFKFQLAKLPSLRILAIASACISPVAAFSLAPYYLDLDGWYCSRDRLNEPWYPGTWEECKRWESAYMAVCFTMVVTLGLNAILSIVFVFTAFSIARARSTEPNPNWTISPGYFSFEFKLRWGKERADHEVQQQPPRGNGMNDERTGSVPVGTESA</sequence>
<gene>
    <name evidence="3" type="ORF">NLU13_6915</name>
</gene>
<feature type="transmembrane region" description="Helical" evidence="2">
    <location>
        <begin position="185"/>
        <end position="212"/>
    </location>
</feature>
<feature type="transmembrane region" description="Helical" evidence="2">
    <location>
        <begin position="131"/>
        <end position="155"/>
    </location>
</feature>
<dbReference type="AlphaFoldDB" id="A0AA39GFH9"/>
<evidence type="ECO:0000313" key="3">
    <source>
        <dbReference type="EMBL" id="KAK0385738.1"/>
    </source>
</evidence>
<protein>
    <submittedName>
        <fullName evidence="3">Uncharacterized protein</fullName>
    </submittedName>
</protein>